<comment type="caution">
    <text evidence="2">The sequence shown here is derived from an EMBL/GenBank/DDBJ whole genome shotgun (WGS) entry which is preliminary data.</text>
</comment>
<sequence length="277" mass="29895">MPGHRRGAHDGDMLAAEIMDYYRAGGERSRLATGAGLLEYLRTWDVLTRALPPAPADVLDVGGATGVYAGPLTEAGYRVRVVDPVPEHVADAGARPGVTATLGDARALPAVDHSADAVLLLGPLYHLPVRAERLAAWREAARVLRPGGVAVGALISRYSGLLDGLMRGFIHDPSFRRIVDETLASGEHRNLDGGSKWFTTAYFHHPDEVSGEVTEAGLHLERLVSTESPLWMARDSLNDLLADPADRERILDTLRRIEDEPSLLGASSHLLAIARRS</sequence>
<keyword evidence="3" id="KW-1185">Reference proteome</keyword>
<organism evidence="2 3">
    <name type="scientific">Rugosimonospora acidiphila</name>
    <dbReference type="NCBI Taxonomy" id="556531"/>
    <lineage>
        <taxon>Bacteria</taxon>
        <taxon>Bacillati</taxon>
        <taxon>Actinomycetota</taxon>
        <taxon>Actinomycetes</taxon>
        <taxon>Micromonosporales</taxon>
        <taxon>Micromonosporaceae</taxon>
        <taxon>Rugosimonospora</taxon>
    </lineage>
</organism>
<dbReference type="InterPro" id="IPR013216">
    <property type="entry name" value="Methyltransf_11"/>
</dbReference>
<evidence type="ECO:0000313" key="2">
    <source>
        <dbReference type="EMBL" id="GAA5192723.1"/>
    </source>
</evidence>
<dbReference type="Gene3D" id="3.40.50.150">
    <property type="entry name" value="Vaccinia Virus protein VP39"/>
    <property type="match status" value="1"/>
</dbReference>
<protein>
    <recommendedName>
        <fullName evidence="1">Methyltransferase type 11 domain-containing protein</fullName>
    </recommendedName>
</protein>
<gene>
    <name evidence="2" type="ORF">GCM10023322_52900</name>
</gene>
<dbReference type="SUPFAM" id="SSF53335">
    <property type="entry name" value="S-adenosyl-L-methionine-dependent methyltransferases"/>
    <property type="match status" value="1"/>
</dbReference>
<name>A0ABP9SAN4_9ACTN</name>
<evidence type="ECO:0000313" key="3">
    <source>
        <dbReference type="Proteomes" id="UP001501570"/>
    </source>
</evidence>
<dbReference type="Proteomes" id="UP001501570">
    <property type="component" value="Unassembled WGS sequence"/>
</dbReference>
<dbReference type="InterPro" id="IPR029063">
    <property type="entry name" value="SAM-dependent_MTases_sf"/>
</dbReference>
<proteinExistence type="predicted"/>
<feature type="domain" description="Methyltransferase type 11" evidence="1">
    <location>
        <begin position="59"/>
        <end position="151"/>
    </location>
</feature>
<accession>A0ABP9SAN4</accession>
<dbReference type="CDD" id="cd02440">
    <property type="entry name" value="AdoMet_MTases"/>
    <property type="match status" value="1"/>
</dbReference>
<evidence type="ECO:0000259" key="1">
    <source>
        <dbReference type="Pfam" id="PF08241"/>
    </source>
</evidence>
<reference evidence="3" key="1">
    <citation type="journal article" date="2019" name="Int. J. Syst. Evol. Microbiol.">
        <title>The Global Catalogue of Microorganisms (GCM) 10K type strain sequencing project: providing services to taxonomists for standard genome sequencing and annotation.</title>
        <authorList>
            <consortium name="The Broad Institute Genomics Platform"/>
            <consortium name="The Broad Institute Genome Sequencing Center for Infectious Disease"/>
            <person name="Wu L."/>
            <person name="Ma J."/>
        </authorList>
    </citation>
    <scope>NUCLEOTIDE SEQUENCE [LARGE SCALE GENOMIC DNA]</scope>
    <source>
        <strain evidence="3">JCM 18304</strain>
    </source>
</reference>
<dbReference type="Pfam" id="PF08241">
    <property type="entry name" value="Methyltransf_11"/>
    <property type="match status" value="1"/>
</dbReference>
<dbReference type="EMBL" id="BAABJQ010000018">
    <property type="protein sequence ID" value="GAA5192723.1"/>
    <property type="molecule type" value="Genomic_DNA"/>
</dbReference>